<evidence type="ECO:0000256" key="1">
    <source>
        <dbReference type="SAM" id="Phobius"/>
    </source>
</evidence>
<feature type="signal peptide" evidence="2">
    <location>
        <begin position="1"/>
        <end position="18"/>
    </location>
</feature>
<dbReference type="InParanoid" id="A0A409XX16"/>
<feature type="chain" id="PRO_5019128195" description="Vacuolar sorting protein Vps3844 C-terminal domain-containing protein" evidence="2">
    <location>
        <begin position="19"/>
        <end position="350"/>
    </location>
</feature>
<feature type="domain" description="Vacuolar sorting protein Vps3844 C-terminal" evidence="3">
    <location>
        <begin position="242"/>
        <end position="341"/>
    </location>
</feature>
<evidence type="ECO:0000313" key="5">
    <source>
        <dbReference type="Proteomes" id="UP000284706"/>
    </source>
</evidence>
<dbReference type="OrthoDB" id="5583277at2759"/>
<comment type="caution">
    <text evidence="4">The sequence shown here is derived from an EMBL/GenBank/DDBJ whole genome shotgun (WGS) entry which is preliminary data.</text>
</comment>
<name>A0A409XX16_9AGAR</name>
<keyword evidence="1" id="KW-1133">Transmembrane helix</keyword>
<dbReference type="PANTHER" id="PTHR36853:SF1">
    <property type="entry name" value="DUF3844 DOMAIN-CONTAINING PROTEIN"/>
    <property type="match status" value="1"/>
</dbReference>
<dbReference type="InterPro" id="IPR024382">
    <property type="entry name" value="Vps3844_C"/>
</dbReference>
<evidence type="ECO:0000256" key="2">
    <source>
        <dbReference type="SAM" id="SignalP"/>
    </source>
</evidence>
<keyword evidence="1" id="KW-0812">Transmembrane</keyword>
<gene>
    <name evidence="4" type="ORF">CVT26_008154</name>
</gene>
<dbReference type="EMBL" id="NHYE01001429">
    <property type="protein sequence ID" value="PPQ95310.1"/>
    <property type="molecule type" value="Genomic_DNA"/>
</dbReference>
<sequence length="350" mass="36961">MLPSLLLVLSAALQLTRAIEVYLSPPSSFLASKLAPEQASAALSRHLGLEAFEPFQDASLWTNSEENFVGQGSKNVLLLTGDQDDVSAILPYSLPHAFSIDQRPSVEVASLSSVLSTYLHRAGQAYDSVYSSYHFGGLSDVASLSSFLGSANGPSFAAVELAKLAEIREAYGPSSEEYLRVVEELQTLLNRLTGDGRFNIAILSFEAPSASLEKRQEPKQTQAPLPPDIPAPQLPIGGVSTCFTTLDACNNGTSSCSGRGKCIEASKAGRSCFVCSCGVTQTGEGKEVKTVHWAGESCERKDVSGPFVLITGTVIAIILTIVGSVSLLYSVGNQPLPSTLLATAVAARKE</sequence>
<accession>A0A409XX16</accession>
<keyword evidence="5" id="KW-1185">Reference proteome</keyword>
<reference evidence="4 5" key="1">
    <citation type="journal article" date="2018" name="Evol. Lett.">
        <title>Horizontal gene cluster transfer increased hallucinogenic mushroom diversity.</title>
        <authorList>
            <person name="Reynolds H.T."/>
            <person name="Vijayakumar V."/>
            <person name="Gluck-Thaler E."/>
            <person name="Korotkin H.B."/>
            <person name="Matheny P.B."/>
            <person name="Slot J.C."/>
        </authorList>
    </citation>
    <scope>NUCLEOTIDE SEQUENCE [LARGE SCALE GENOMIC DNA]</scope>
    <source>
        <strain evidence="4 5">SRW20</strain>
    </source>
</reference>
<protein>
    <recommendedName>
        <fullName evidence="3">Vacuolar sorting protein Vps3844 C-terminal domain-containing protein</fullName>
    </recommendedName>
</protein>
<dbReference type="Pfam" id="PF12955">
    <property type="entry name" value="Vps3844_C"/>
    <property type="match status" value="1"/>
</dbReference>
<dbReference type="GO" id="GO:0005783">
    <property type="term" value="C:endoplasmic reticulum"/>
    <property type="evidence" value="ECO:0007669"/>
    <property type="project" value="TreeGrafter"/>
</dbReference>
<dbReference type="STRING" id="231916.A0A409XX16"/>
<proteinExistence type="predicted"/>
<dbReference type="Proteomes" id="UP000284706">
    <property type="component" value="Unassembled WGS sequence"/>
</dbReference>
<keyword evidence="2" id="KW-0732">Signal</keyword>
<keyword evidence="1" id="KW-0472">Membrane</keyword>
<organism evidence="4 5">
    <name type="scientific">Gymnopilus dilepis</name>
    <dbReference type="NCBI Taxonomy" id="231916"/>
    <lineage>
        <taxon>Eukaryota</taxon>
        <taxon>Fungi</taxon>
        <taxon>Dikarya</taxon>
        <taxon>Basidiomycota</taxon>
        <taxon>Agaricomycotina</taxon>
        <taxon>Agaricomycetes</taxon>
        <taxon>Agaricomycetidae</taxon>
        <taxon>Agaricales</taxon>
        <taxon>Agaricineae</taxon>
        <taxon>Hymenogastraceae</taxon>
        <taxon>Gymnopilus</taxon>
    </lineage>
</organism>
<evidence type="ECO:0000313" key="4">
    <source>
        <dbReference type="EMBL" id="PPQ95310.1"/>
    </source>
</evidence>
<dbReference type="InterPro" id="IPR053065">
    <property type="entry name" value="Archenteron_Induction-Rel"/>
</dbReference>
<feature type="transmembrane region" description="Helical" evidence="1">
    <location>
        <begin position="307"/>
        <end position="329"/>
    </location>
</feature>
<evidence type="ECO:0000259" key="3">
    <source>
        <dbReference type="Pfam" id="PF12955"/>
    </source>
</evidence>
<dbReference type="PANTHER" id="PTHR36853">
    <property type="entry name" value="EXPRESSED PROTEIN"/>
    <property type="match status" value="1"/>
</dbReference>
<dbReference type="AlphaFoldDB" id="A0A409XX16"/>